<reference evidence="2" key="1">
    <citation type="journal article" date="2020" name="Nat. Genet.">
        <title>Genomic diversifications of five Gossypium allopolyploid species and their impact on cotton improvement.</title>
        <authorList>
            <person name="Chen Z.J."/>
            <person name="Sreedasyam A."/>
            <person name="Ando A."/>
            <person name="Song Q."/>
            <person name="De Santiago L.M."/>
            <person name="Hulse-Kemp A.M."/>
            <person name="Ding M."/>
            <person name="Ye W."/>
            <person name="Kirkbride R.C."/>
            <person name="Jenkins J."/>
            <person name="Plott C."/>
            <person name="Lovell J."/>
            <person name="Lin Y.M."/>
            <person name="Vaughn R."/>
            <person name="Liu B."/>
            <person name="Simpson S."/>
            <person name="Scheffler B.E."/>
            <person name="Wen L."/>
            <person name="Saski C.A."/>
            <person name="Grover C.E."/>
            <person name="Hu G."/>
            <person name="Conover J.L."/>
            <person name="Carlson J.W."/>
            <person name="Shu S."/>
            <person name="Boston L.B."/>
            <person name="Williams M."/>
            <person name="Peterson D.G."/>
            <person name="McGee K."/>
            <person name="Jones D.C."/>
            <person name="Wendel J.F."/>
            <person name="Stelly D.M."/>
            <person name="Grimwood J."/>
            <person name="Schmutz J."/>
        </authorList>
    </citation>
    <scope>NUCLEOTIDE SEQUENCE [LARGE SCALE GENOMIC DNA]</scope>
    <source>
        <strain evidence="2">cv. 3-79</strain>
    </source>
</reference>
<organism evidence="1 2">
    <name type="scientific">Gossypium barbadense</name>
    <name type="common">Sea Island cotton</name>
    <name type="synonym">Hibiscus barbadensis</name>
    <dbReference type="NCBI Taxonomy" id="3634"/>
    <lineage>
        <taxon>Eukaryota</taxon>
        <taxon>Viridiplantae</taxon>
        <taxon>Streptophyta</taxon>
        <taxon>Embryophyta</taxon>
        <taxon>Tracheophyta</taxon>
        <taxon>Spermatophyta</taxon>
        <taxon>Magnoliopsida</taxon>
        <taxon>eudicotyledons</taxon>
        <taxon>Gunneridae</taxon>
        <taxon>Pentapetalae</taxon>
        <taxon>rosids</taxon>
        <taxon>malvids</taxon>
        <taxon>Malvales</taxon>
        <taxon>Malvaceae</taxon>
        <taxon>Malvoideae</taxon>
        <taxon>Gossypium</taxon>
    </lineage>
</organism>
<name>A0A5J5NZ49_GOSBA</name>
<sequence length="71" mass="7826">MSSDSRPHYKSSSFLIKKLDATCCFASEKPASTFTLTQFVGWGFHFIKALGLGFCNVPDSPQRFSLKCSAV</sequence>
<dbReference type="AlphaFoldDB" id="A0A5J5NZ49"/>
<protein>
    <submittedName>
        <fullName evidence="1">Uncharacterized protein</fullName>
    </submittedName>
</protein>
<gene>
    <name evidence="1" type="ORF">ES319_D12G101100v1</name>
</gene>
<evidence type="ECO:0000313" key="1">
    <source>
        <dbReference type="EMBL" id="KAB1998610.1"/>
    </source>
</evidence>
<dbReference type="Proteomes" id="UP000327439">
    <property type="component" value="Chromosome D12"/>
</dbReference>
<accession>A0A5J5NZ49</accession>
<dbReference type="EMBL" id="CM018226">
    <property type="protein sequence ID" value="KAB1998610.1"/>
    <property type="molecule type" value="Genomic_DNA"/>
</dbReference>
<proteinExistence type="predicted"/>
<evidence type="ECO:0000313" key="2">
    <source>
        <dbReference type="Proteomes" id="UP000327439"/>
    </source>
</evidence>
<keyword evidence="2" id="KW-1185">Reference proteome</keyword>